<feature type="compositionally biased region" description="Polar residues" evidence="1">
    <location>
        <begin position="27"/>
        <end position="39"/>
    </location>
</feature>
<feature type="non-terminal residue" evidence="2">
    <location>
        <position position="1"/>
    </location>
</feature>
<proteinExistence type="predicted"/>
<dbReference type="EMBL" id="BARV01031568">
    <property type="protein sequence ID" value="GAI39120.1"/>
    <property type="molecule type" value="Genomic_DNA"/>
</dbReference>
<sequence>FNTEKQGNQPIIPAVLREIPGEPSTYVPDTTSTDGIKID</sequence>
<organism evidence="2">
    <name type="scientific">marine sediment metagenome</name>
    <dbReference type="NCBI Taxonomy" id="412755"/>
    <lineage>
        <taxon>unclassified sequences</taxon>
        <taxon>metagenomes</taxon>
        <taxon>ecological metagenomes</taxon>
    </lineage>
</organism>
<accession>X1PJA6</accession>
<comment type="caution">
    <text evidence="2">The sequence shown here is derived from an EMBL/GenBank/DDBJ whole genome shotgun (WGS) entry which is preliminary data.</text>
</comment>
<feature type="region of interest" description="Disordered" evidence="1">
    <location>
        <begin position="1"/>
        <end position="39"/>
    </location>
</feature>
<name>X1PJA6_9ZZZZ</name>
<reference evidence="2" key="1">
    <citation type="journal article" date="2014" name="Front. Microbiol.">
        <title>High frequency of phylogenetically diverse reductive dehalogenase-homologous genes in deep subseafloor sedimentary metagenomes.</title>
        <authorList>
            <person name="Kawai M."/>
            <person name="Futagami T."/>
            <person name="Toyoda A."/>
            <person name="Takaki Y."/>
            <person name="Nishi S."/>
            <person name="Hori S."/>
            <person name="Arai W."/>
            <person name="Tsubouchi T."/>
            <person name="Morono Y."/>
            <person name="Uchiyama I."/>
            <person name="Ito T."/>
            <person name="Fujiyama A."/>
            <person name="Inagaki F."/>
            <person name="Takami H."/>
        </authorList>
    </citation>
    <scope>NUCLEOTIDE SEQUENCE</scope>
    <source>
        <strain evidence="2">Expedition CK06-06</strain>
    </source>
</reference>
<evidence type="ECO:0000313" key="2">
    <source>
        <dbReference type="EMBL" id="GAI39120.1"/>
    </source>
</evidence>
<gene>
    <name evidence="2" type="ORF">S06H3_49931</name>
</gene>
<protein>
    <submittedName>
        <fullName evidence="2">Uncharacterized protein</fullName>
    </submittedName>
</protein>
<evidence type="ECO:0000256" key="1">
    <source>
        <dbReference type="SAM" id="MobiDB-lite"/>
    </source>
</evidence>
<dbReference type="AlphaFoldDB" id="X1PJA6"/>